<protein>
    <submittedName>
        <fullName evidence="1">Uncharacterized protein</fullName>
    </submittedName>
</protein>
<reference evidence="2" key="1">
    <citation type="journal article" date="2023" name="Nat. Plants">
        <title>Single-cell RNA sequencing provides a high-resolution roadmap for understanding the multicellular compartmentation of specialized metabolism.</title>
        <authorList>
            <person name="Sun S."/>
            <person name="Shen X."/>
            <person name="Li Y."/>
            <person name="Li Y."/>
            <person name="Wang S."/>
            <person name="Li R."/>
            <person name="Zhang H."/>
            <person name="Shen G."/>
            <person name="Guo B."/>
            <person name="Wei J."/>
            <person name="Xu J."/>
            <person name="St-Pierre B."/>
            <person name="Chen S."/>
            <person name="Sun C."/>
        </authorList>
    </citation>
    <scope>NUCLEOTIDE SEQUENCE [LARGE SCALE GENOMIC DNA]</scope>
</reference>
<name>A0ACC0BKQ4_CATRO</name>
<keyword evidence="2" id="KW-1185">Reference proteome</keyword>
<gene>
    <name evidence="1" type="ORF">M9H77_13604</name>
</gene>
<sequence length="267" mass="29872">MAVQVKQILGRVFSTPTAASGVPKGHFAVYVGETKKRFVIPLSYLKNPSFQSLLRQQFLRRSSSQNASVTATDIPKGYFAVYVGQDKKKRFIIPISYLSNPLFQDLLLQAEEEYGFEHPMGGITIPCNEDAFIDIISRTSVVRMAIRVPRIANAKRIFGRNFVIPTVSNVPKGHFAVYVGETKKRRSSSQNAAATTKDIPKGCFAVYVGEDEKKRFMIPISYLNEPLFQDLLNQAEEEYGFEHPMGGITIPCSEDVFSDTISCLSRI</sequence>
<comment type="caution">
    <text evidence="1">The sequence shown here is derived from an EMBL/GenBank/DDBJ whole genome shotgun (WGS) entry which is preliminary data.</text>
</comment>
<dbReference type="EMBL" id="CM044703">
    <property type="protein sequence ID" value="KAI5673240.1"/>
    <property type="molecule type" value="Genomic_DNA"/>
</dbReference>
<evidence type="ECO:0000313" key="2">
    <source>
        <dbReference type="Proteomes" id="UP001060085"/>
    </source>
</evidence>
<dbReference type="Proteomes" id="UP001060085">
    <property type="component" value="Linkage Group LG03"/>
</dbReference>
<evidence type="ECO:0000313" key="1">
    <source>
        <dbReference type="EMBL" id="KAI5673240.1"/>
    </source>
</evidence>
<proteinExistence type="predicted"/>
<organism evidence="1 2">
    <name type="scientific">Catharanthus roseus</name>
    <name type="common">Madagascar periwinkle</name>
    <name type="synonym">Vinca rosea</name>
    <dbReference type="NCBI Taxonomy" id="4058"/>
    <lineage>
        <taxon>Eukaryota</taxon>
        <taxon>Viridiplantae</taxon>
        <taxon>Streptophyta</taxon>
        <taxon>Embryophyta</taxon>
        <taxon>Tracheophyta</taxon>
        <taxon>Spermatophyta</taxon>
        <taxon>Magnoliopsida</taxon>
        <taxon>eudicotyledons</taxon>
        <taxon>Gunneridae</taxon>
        <taxon>Pentapetalae</taxon>
        <taxon>asterids</taxon>
        <taxon>lamiids</taxon>
        <taxon>Gentianales</taxon>
        <taxon>Apocynaceae</taxon>
        <taxon>Rauvolfioideae</taxon>
        <taxon>Vinceae</taxon>
        <taxon>Catharanthinae</taxon>
        <taxon>Catharanthus</taxon>
    </lineage>
</organism>
<accession>A0ACC0BKQ4</accession>